<dbReference type="AlphaFoldDB" id="A0A4Y7INL6"/>
<dbReference type="Gramene" id="RZC49302">
    <property type="protein sequence ID" value="RZC49302"/>
    <property type="gene ID" value="C5167_017725"/>
</dbReference>
<evidence type="ECO:0000256" key="1">
    <source>
        <dbReference type="SAM" id="MobiDB-lite"/>
    </source>
</evidence>
<gene>
    <name evidence="2" type="ORF">C5167_017725</name>
</gene>
<dbReference type="PANTHER" id="PTHR33448:SF3">
    <property type="entry name" value="OS09G0370000 PROTEIN"/>
    <property type="match status" value="1"/>
</dbReference>
<accession>A0A4Y7INL6</accession>
<dbReference type="PANTHER" id="PTHR33448">
    <property type="entry name" value="CHLOROPLAST PROTEIN HCF243-RELATED"/>
    <property type="match status" value="1"/>
</dbReference>
<organism evidence="2 3">
    <name type="scientific">Papaver somniferum</name>
    <name type="common">Opium poppy</name>
    <dbReference type="NCBI Taxonomy" id="3469"/>
    <lineage>
        <taxon>Eukaryota</taxon>
        <taxon>Viridiplantae</taxon>
        <taxon>Streptophyta</taxon>
        <taxon>Embryophyta</taxon>
        <taxon>Tracheophyta</taxon>
        <taxon>Spermatophyta</taxon>
        <taxon>Magnoliopsida</taxon>
        <taxon>Ranunculales</taxon>
        <taxon>Papaveraceae</taxon>
        <taxon>Papaveroideae</taxon>
        <taxon>Papaver</taxon>
    </lineage>
</organism>
<keyword evidence="3" id="KW-1185">Reference proteome</keyword>
<dbReference type="OMA" id="LWAKTKP"/>
<sequence>MKGRDGKAAAPTDLLVCFPSRAHLSLMPKQICSPVRVPEAANKRYNNNNNHHLQLARASNRCGGQGSPLLLAKAKAIANKMGASEIDEPTSPKVTCAGQIKVRTKTGRGSCKNWQTVMEEIERIHKKNSSTSSSKHKNGSDTKKSTWVEALGFKKDVMHFLTCLKGFKVDFRCFGNFHGSGVISDDDEDDEDDDEDVNEDEENDEVRSELGNDHLTRSKSSRTVYSKWFMVLEENKENGLFEENKNEEKNDCPSAPPPNALLLMRCRSAPAKSWLEEKEEEEKQKQEQDQEHEDEESKDYNNNKLKVLFDEEQKKENLILKCYSPDFTMVSSDVAKETWVVGGIRDSRDPLSRSRSWKRR</sequence>
<feature type="region of interest" description="Disordered" evidence="1">
    <location>
        <begin position="341"/>
        <end position="360"/>
    </location>
</feature>
<evidence type="ECO:0000313" key="3">
    <source>
        <dbReference type="Proteomes" id="UP000316621"/>
    </source>
</evidence>
<evidence type="ECO:0000313" key="2">
    <source>
        <dbReference type="EMBL" id="RZC49302.1"/>
    </source>
</evidence>
<name>A0A4Y7INL6_PAPSO</name>
<feature type="region of interest" description="Disordered" evidence="1">
    <location>
        <begin position="274"/>
        <end position="304"/>
    </location>
</feature>
<dbReference type="OrthoDB" id="1919674at2759"/>
<proteinExistence type="predicted"/>
<feature type="compositionally biased region" description="Basic and acidic residues" evidence="1">
    <location>
        <begin position="205"/>
        <end position="215"/>
    </location>
</feature>
<feature type="region of interest" description="Disordered" evidence="1">
    <location>
        <begin position="124"/>
        <end position="143"/>
    </location>
</feature>
<dbReference type="Proteomes" id="UP000316621">
    <property type="component" value="Chromosome 2"/>
</dbReference>
<feature type="compositionally biased region" description="Acidic residues" evidence="1">
    <location>
        <begin position="184"/>
        <end position="204"/>
    </location>
</feature>
<feature type="region of interest" description="Disordered" evidence="1">
    <location>
        <begin position="182"/>
        <end position="215"/>
    </location>
</feature>
<protein>
    <submittedName>
        <fullName evidence="2">Uncharacterized protein</fullName>
    </submittedName>
</protein>
<dbReference type="EMBL" id="CM010716">
    <property type="protein sequence ID" value="RZC49302.1"/>
    <property type="molecule type" value="Genomic_DNA"/>
</dbReference>
<reference evidence="2 3" key="1">
    <citation type="journal article" date="2018" name="Science">
        <title>The opium poppy genome and morphinan production.</title>
        <authorList>
            <person name="Guo L."/>
            <person name="Winzer T."/>
            <person name="Yang X."/>
            <person name="Li Y."/>
            <person name="Ning Z."/>
            <person name="He Z."/>
            <person name="Teodor R."/>
            <person name="Lu Y."/>
            <person name="Bowser T.A."/>
            <person name="Graham I.A."/>
            <person name="Ye K."/>
        </authorList>
    </citation>
    <scope>NUCLEOTIDE SEQUENCE [LARGE SCALE GENOMIC DNA]</scope>
    <source>
        <strain evidence="3">cv. HN1</strain>
        <tissue evidence="2">Leaves</tissue>
    </source>
</reference>